<feature type="transmembrane region" description="Helical" evidence="9">
    <location>
        <begin position="127"/>
        <end position="147"/>
    </location>
</feature>
<dbReference type="Pfam" id="PF00097">
    <property type="entry name" value="zf-C3HC4"/>
    <property type="match status" value="1"/>
</dbReference>
<dbReference type="OrthoDB" id="8062037at2759"/>
<keyword evidence="6 9" id="KW-1133">Transmembrane helix</keyword>
<dbReference type="PROSITE" id="PS50089">
    <property type="entry name" value="ZF_RING_2"/>
    <property type="match status" value="1"/>
</dbReference>
<keyword evidence="2 9" id="KW-0812">Transmembrane</keyword>
<evidence type="ECO:0000256" key="3">
    <source>
        <dbReference type="ARBA" id="ARBA00022723"/>
    </source>
</evidence>
<dbReference type="GO" id="GO:0005789">
    <property type="term" value="C:endoplasmic reticulum membrane"/>
    <property type="evidence" value="ECO:0007669"/>
    <property type="project" value="TreeGrafter"/>
</dbReference>
<feature type="transmembrane region" description="Helical" evidence="9">
    <location>
        <begin position="159"/>
        <end position="178"/>
    </location>
</feature>
<feature type="transmembrane region" description="Helical" evidence="9">
    <location>
        <begin position="83"/>
        <end position="106"/>
    </location>
</feature>
<keyword evidence="12" id="KW-1185">Reference proteome</keyword>
<dbReference type="InterPro" id="IPR001841">
    <property type="entry name" value="Znf_RING"/>
</dbReference>
<evidence type="ECO:0000256" key="4">
    <source>
        <dbReference type="ARBA" id="ARBA00022771"/>
    </source>
</evidence>
<comment type="caution">
    <text evidence="11">The sequence shown here is derived from an EMBL/GenBank/DDBJ whole genome shotgun (WGS) entry which is preliminary data.</text>
</comment>
<protein>
    <recommendedName>
        <fullName evidence="10">RING-type domain-containing protein</fullName>
    </recommendedName>
</protein>
<comment type="subcellular location">
    <subcellularLocation>
        <location evidence="1">Membrane</location>
        <topology evidence="1">Multi-pass membrane protein</topology>
    </subcellularLocation>
</comment>
<evidence type="ECO:0000313" key="12">
    <source>
        <dbReference type="Proteomes" id="UP001143981"/>
    </source>
</evidence>
<evidence type="ECO:0000259" key="10">
    <source>
        <dbReference type="PROSITE" id="PS50089"/>
    </source>
</evidence>
<name>A0A9W7YG05_9FUNG</name>
<evidence type="ECO:0000256" key="7">
    <source>
        <dbReference type="ARBA" id="ARBA00023136"/>
    </source>
</evidence>
<dbReference type="Proteomes" id="UP001143981">
    <property type="component" value="Unassembled WGS sequence"/>
</dbReference>
<feature type="domain" description="RING-type" evidence="10">
    <location>
        <begin position="208"/>
        <end position="265"/>
    </location>
</feature>
<feature type="transmembrane region" description="Helical" evidence="9">
    <location>
        <begin position="34"/>
        <end position="53"/>
    </location>
</feature>
<dbReference type="Gene3D" id="3.30.40.10">
    <property type="entry name" value="Zinc/RING finger domain, C3HC4 (zinc finger)"/>
    <property type="match status" value="1"/>
</dbReference>
<dbReference type="GO" id="GO:0000139">
    <property type="term" value="C:Golgi membrane"/>
    <property type="evidence" value="ECO:0007669"/>
    <property type="project" value="TreeGrafter"/>
</dbReference>
<dbReference type="InterPro" id="IPR018957">
    <property type="entry name" value="Znf_C3HC4_RING-type"/>
</dbReference>
<dbReference type="GO" id="GO:0061630">
    <property type="term" value="F:ubiquitin protein ligase activity"/>
    <property type="evidence" value="ECO:0007669"/>
    <property type="project" value="TreeGrafter"/>
</dbReference>
<dbReference type="InterPro" id="IPR013083">
    <property type="entry name" value="Znf_RING/FYVE/PHD"/>
</dbReference>
<reference evidence="11" key="1">
    <citation type="submission" date="2022-07" db="EMBL/GenBank/DDBJ databases">
        <title>Phylogenomic reconstructions and comparative analyses of Kickxellomycotina fungi.</title>
        <authorList>
            <person name="Reynolds N.K."/>
            <person name="Stajich J.E."/>
            <person name="Barry K."/>
            <person name="Grigoriev I.V."/>
            <person name="Crous P."/>
            <person name="Smith M.E."/>
        </authorList>
    </citation>
    <scope>NUCLEOTIDE SEQUENCE</scope>
    <source>
        <strain evidence="11">BCRC 34381</strain>
    </source>
</reference>
<accession>A0A9W7YG05</accession>
<evidence type="ECO:0000256" key="1">
    <source>
        <dbReference type="ARBA" id="ARBA00004141"/>
    </source>
</evidence>
<dbReference type="GO" id="GO:0008270">
    <property type="term" value="F:zinc ion binding"/>
    <property type="evidence" value="ECO:0007669"/>
    <property type="project" value="UniProtKB-KW"/>
</dbReference>
<dbReference type="GO" id="GO:0036503">
    <property type="term" value="P:ERAD pathway"/>
    <property type="evidence" value="ECO:0007669"/>
    <property type="project" value="TreeGrafter"/>
</dbReference>
<keyword evidence="5" id="KW-0862">Zinc</keyword>
<keyword evidence="7 9" id="KW-0472">Membrane</keyword>
<gene>
    <name evidence="11" type="ORF">LPJ61_001421</name>
</gene>
<dbReference type="EMBL" id="JANBOI010000119">
    <property type="protein sequence ID" value="KAJ1733730.1"/>
    <property type="molecule type" value="Genomic_DNA"/>
</dbReference>
<proteinExistence type="predicted"/>
<evidence type="ECO:0000256" key="9">
    <source>
        <dbReference type="SAM" id="Phobius"/>
    </source>
</evidence>
<evidence type="ECO:0000256" key="2">
    <source>
        <dbReference type="ARBA" id="ARBA00022692"/>
    </source>
</evidence>
<dbReference type="SUPFAM" id="SSF57850">
    <property type="entry name" value="RING/U-box"/>
    <property type="match status" value="1"/>
</dbReference>
<dbReference type="SMART" id="SM00184">
    <property type="entry name" value="RING"/>
    <property type="match status" value="1"/>
</dbReference>
<keyword evidence="3" id="KW-0479">Metal-binding</keyword>
<dbReference type="InterPro" id="IPR040176">
    <property type="entry name" value="RNF121/RNF175"/>
</dbReference>
<sequence length="316" mass="34401">MAAGGDQGSAEEAQRAAERRAFAAAHQGHEKQHLAMFLIFVAVLAMLPATVRYWRLRHALSYKLVSVGSICMLPPYFALGNGYVRFLAVWIGYMGVSTYVLFLATREPLYPRAPRRVYQWVALINKASYAVSTAGVVLFAFCLFNAIPGATDSEFVVESSLMTLFYGLYFGLLSRDLVSLCSDRMAATLGYGGGGGGLPTKALAPGVCCICSGVLGSADGVLGSTGDAPVPVEPTHVLGCGHEFHAICIRGWCVVGKKDSCPFCREKVDLETLKQNPWDRHELLYVTALEYMRFFVSWQPMTLLLLAGVFWATGLD</sequence>
<evidence type="ECO:0000256" key="6">
    <source>
        <dbReference type="ARBA" id="ARBA00022989"/>
    </source>
</evidence>
<evidence type="ECO:0000256" key="8">
    <source>
        <dbReference type="PROSITE-ProRule" id="PRU00175"/>
    </source>
</evidence>
<dbReference type="PANTHER" id="PTHR13407:SF0">
    <property type="entry name" value="FI05221P"/>
    <property type="match status" value="1"/>
</dbReference>
<dbReference type="AlphaFoldDB" id="A0A9W7YG05"/>
<feature type="transmembrane region" description="Helical" evidence="9">
    <location>
        <begin position="294"/>
        <end position="313"/>
    </location>
</feature>
<evidence type="ECO:0000256" key="5">
    <source>
        <dbReference type="ARBA" id="ARBA00022833"/>
    </source>
</evidence>
<organism evidence="11 12">
    <name type="scientific">Coemansia biformis</name>
    <dbReference type="NCBI Taxonomy" id="1286918"/>
    <lineage>
        <taxon>Eukaryota</taxon>
        <taxon>Fungi</taxon>
        <taxon>Fungi incertae sedis</taxon>
        <taxon>Zoopagomycota</taxon>
        <taxon>Kickxellomycotina</taxon>
        <taxon>Kickxellomycetes</taxon>
        <taxon>Kickxellales</taxon>
        <taxon>Kickxellaceae</taxon>
        <taxon>Coemansia</taxon>
    </lineage>
</organism>
<keyword evidence="4 8" id="KW-0863">Zinc-finger</keyword>
<evidence type="ECO:0000313" key="11">
    <source>
        <dbReference type="EMBL" id="KAJ1733730.1"/>
    </source>
</evidence>
<dbReference type="PANTHER" id="PTHR13407">
    <property type="entry name" value="RNF121 PROTEIN"/>
    <property type="match status" value="1"/>
</dbReference>